<organism evidence="1 2">
    <name type="scientific">Thiovibrio frasassiensis</name>
    <dbReference type="NCBI Taxonomy" id="2984131"/>
    <lineage>
        <taxon>Bacteria</taxon>
        <taxon>Pseudomonadati</taxon>
        <taxon>Thermodesulfobacteriota</taxon>
        <taxon>Desulfobulbia</taxon>
        <taxon>Desulfobulbales</taxon>
        <taxon>Thiovibrionaceae</taxon>
        <taxon>Thiovibrio</taxon>
    </lineage>
</organism>
<reference evidence="1" key="1">
    <citation type="journal article" date="2022" name="bioRxiv">
        <title>Thiovibrio frasassiensisgen. nov., sp. nov., an autotrophic, elemental sulfur disproportionating bacterium isolated from sulfidic karst sediment, and proposal of Thiovibrionaceae fam. nov.</title>
        <authorList>
            <person name="Aronson H."/>
            <person name="Thomas C."/>
            <person name="Bhattacharyya M."/>
            <person name="Eckstein S."/>
            <person name="Jensen S."/>
            <person name="Barco R."/>
            <person name="Macalady J."/>
            <person name="Amend J."/>
        </authorList>
    </citation>
    <scope>NUCLEOTIDE SEQUENCE</scope>
    <source>
        <strain evidence="1">RS19-109</strain>
    </source>
</reference>
<dbReference type="RefSeq" id="WP_307633932.1">
    <property type="nucleotide sequence ID" value="NZ_JAPHEH010000001.1"/>
</dbReference>
<proteinExistence type="predicted"/>
<sequence length="284" mass="31668">MSLITLWLESLLTPCPRYLRRMGFLREQLAIEDRYQRNRASWEPHLARSRNAILAAADGCTQHRTVLILGGGLINDVPLAELAERFQQVVLADILHLPRNRRKSKAVAPNITCLDFDCTGAVEKLYQAGNRLADEAAITLFRQASPSLPADLAAGCDLVVSVNLASQLGSLPAKWLAKGRPRDDDFPLHLRRAAALRHLEWLQGLPGVRLLIGDRAMVVRGLDESEVEREVILGEGDLESPNDSWVWRFAPAPEWNRRYHLELEVGAYALGGHPLRPDDDVTGN</sequence>
<reference evidence="1" key="2">
    <citation type="submission" date="2022-10" db="EMBL/GenBank/DDBJ databases">
        <authorList>
            <person name="Aronson H.S."/>
        </authorList>
    </citation>
    <scope>NUCLEOTIDE SEQUENCE</scope>
    <source>
        <strain evidence="1">RS19-109</strain>
    </source>
</reference>
<keyword evidence="2" id="KW-1185">Reference proteome</keyword>
<name>A0A9X4MHZ4_9BACT</name>
<accession>A0A9X4MHZ4</accession>
<gene>
    <name evidence="1" type="ORF">OLX77_12465</name>
</gene>
<dbReference type="Proteomes" id="UP001154240">
    <property type="component" value="Unassembled WGS sequence"/>
</dbReference>
<evidence type="ECO:0000313" key="1">
    <source>
        <dbReference type="EMBL" id="MDG4476967.1"/>
    </source>
</evidence>
<dbReference type="EMBL" id="JAPHEH010000001">
    <property type="protein sequence ID" value="MDG4476967.1"/>
    <property type="molecule type" value="Genomic_DNA"/>
</dbReference>
<comment type="caution">
    <text evidence="1">The sequence shown here is derived from an EMBL/GenBank/DDBJ whole genome shotgun (WGS) entry which is preliminary data.</text>
</comment>
<protein>
    <submittedName>
        <fullName evidence="1">Uncharacterized protein</fullName>
    </submittedName>
</protein>
<dbReference type="AlphaFoldDB" id="A0A9X4MHZ4"/>
<evidence type="ECO:0000313" key="2">
    <source>
        <dbReference type="Proteomes" id="UP001154240"/>
    </source>
</evidence>